<comment type="similarity">
    <text evidence="2 6">Belongs to the QNG1 protein family.</text>
</comment>
<dbReference type="AlphaFoldDB" id="A0ABD3M941"/>
<gene>
    <name evidence="7" type="ORF">ACHAWU_000712</name>
</gene>
<dbReference type="PANTHER" id="PTHR21314">
    <property type="entry name" value="QUEUOSINE 5'-PHOSPHATE N-GLYCOSYLASE_HYDROLASE-RELATED"/>
    <property type="match status" value="1"/>
</dbReference>
<evidence type="ECO:0000256" key="2">
    <source>
        <dbReference type="ARBA" id="ARBA00035119"/>
    </source>
</evidence>
<dbReference type="EMBL" id="JALLBG020000200">
    <property type="protein sequence ID" value="KAL3759413.1"/>
    <property type="molecule type" value="Genomic_DNA"/>
</dbReference>
<protein>
    <recommendedName>
        <fullName evidence="3 6">Queuosine 5'-phosphate N-glycosylase/hydrolase</fullName>
        <ecNumber evidence="6">3.2.2.-</ecNumber>
    </recommendedName>
    <alternativeName>
        <fullName evidence="4 6">Queuosine-nucleotide N-glycosylase/hydrolase</fullName>
    </alternativeName>
</protein>
<evidence type="ECO:0000256" key="6">
    <source>
        <dbReference type="RuleBase" id="RU365002"/>
    </source>
</evidence>
<name>A0ABD3M941_9STRA</name>
<dbReference type="InterPro" id="IPR019438">
    <property type="entry name" value="Q_salvage"/>
</dbReference>
<dbReference type="Pfam" id="PF10343">
    <property type="entry name" value="Q_salvage"/>
    <property type="match status" value="1"/>
</dbReference>
<dbReference type="Proteomes" id="UP001530293">
    <property type="component" value="Unassembled WGS sequence"/>
</dbReference>
<keyword evidence="1 6" id="KW-0378">Hydrolase</keyword>
<evidence type="ECO:0000256" key="3">
    <source>
        <dbReference type="ARBA" id="ARBA00035306"/>
    </source>
</evidence>
<evidence type="ECO:0000256" key="1">
    <source>
        <dbReference type="ARBA" id="ARBA00022801"/>
    </source>
</evidence>
<comment type="caution">
    <text evidence="7">The sequence shown here is derived from an EMBL/GenBank/DDBJ whole genome shotgun (WGS) entry which is preliminary data.</text>
</comment>
<comment type="catalytic activity">
    <reaction evidence="5 6">
        <text>queuosine 5'-phosphate + H2O = queuine + D-ribose 5-phosphate</text>
        <dbReference type="Rhea" id="RHEA:75387"/>
        <dbReference type="ChEBI" id="CHEBI:15377"/>
        <dbReference type="ChEBI" id="CHEBI:17433"/>
        <dbReference type="ChEBI" id="CHEBI:78346"/>
        <dbReference type="ChEBI" id="CHEBI:194371"/>
    </reaction>
    <physiologicalReaction direction="left-to-right" evidence="5 6">
        <dbReference type="Rhea" id="RHEA:75388"/>
    </physiologicalReaction>
</comment>
<sequence>MNFSPTAAVRESTRRWMETARPFNGVEDIATPVTIDDYALDNFATEITQSILSNKSLEVTDWDADGWHYSGKNYKCRLPNESHRELMRMERVALYILSLDAINFCFWPTPTSTSTSCLSIKNGLEYEHLAIALQKIAEADDDSLDREGEVIDVVANIVKAASSYALSPTSLSTLTSEKIHSMLSDHFPPSTSVHDDSGGEHLTVYDLPNIEHRCRLLRELGDGLIKHHNGSAFNMLSKANKSADVLVGIILETFPGFRDYVDKCNCSENSSNKDWETVKKSQWIVHFYKRAQIATADIWAALGRCQATATESITDVCKFTDINLLTTFPDYRVPQILRHVGVMKYTPSLANIVDTQEELCKGCTDEISIRAGTVLAVEKIVQKVKEKILIIDGASGVRSQHDLQKLDDISAVKIDWYLWQKGERLDRLNLLGQHHRVNTTFY</sequence>
<keyword evidence="8" id="KW-1185">Reference proteome</keyword>
<organism evidence="7 8">
    <name type="scientific">Discostella pseudostelligera</name>
    <dbReference type="NCBI Taxonomy" id="259834"/>
    <lineage>
        <taxon>Eukaryota</taxon>
        <taxon>Sar</taxon>
        <taxon>Stramenopiles</taxon>
        <taxon>Ochrophyta</taxon>
        <taxon>Bacillariophyta</taxon>
        <taxon>Coscinodiscophyceae</taxon>
        <taxon>Thalassiosirophycidae</taxon>
        <taxon>Stephanodiscales</taxon>
        <taxon>Stephanodiscaceae</taxon>
        <taxon>Discostella</taxon>
    </lineage>
</organism>
<accession>A0ABD3M941</accession>
<proteinExistence type="inferred from homology"/>
<dbReference type="GO" id="GO:0016787">
    <property type="term" value="F:hydrolase activity"/>
    <property type="evidence" value="ECO:0007669"/>
    <property type="project" value="UniProtKB-KW"/>
</dbReference>
<evidence type="ECO:0000313" key="7">
    <source>
        <dbReference type="EMBL" id="KAL3759413.1"/>
    </source>
</evidence>
<evidence type="ECO:0000313" key="8">
    <source>
        <dbReference type="Proteomes" id="UP001530293"/>
    </source>
</evidence>
<evidence type="ECO:0000256" key="4">
    <source>
        <dbReference type="ARBA" id="ARBA00035393"/>
    </source>
</evidence>
<dbReference type="EC" id="3.2.2.-" evidence="6"/>
<dbReference type="PANTHER" id="PTHR21314:SF0">
    <property type="entry name" value="QUEUOSINE 5'-PHOSPHATE N-GLYCOSYLASE_HYDROLASE"/>
    <property type="match status" value="1"/>
</dbReference>
<evidence type="ECO:0000256" key="5">
    <source>
        <dbReference type="ARBA" id="ARBA00048204"/>
    </source>
</evidence>
<comment type="function">
    <text evidence="6">Catalyzes the hydrolysis of queuosine 5'-phosphate, releasing the nucleobase queuine (q). Is required for salvage of queuine from exogenous queuosine (Q) that is imported and then converted to queuosine 5'-phosphate intracellularly.</text>
</comment>
<reference evidence="7 8" key="1">
    <citation type="submission" date="2024-10" db="EMBL/GenBank/DDBJ databases">
        <title>Updated reference genomes for cyclostephanoid diatoms.</title>
        <authorList>
            <person name="Roberts W.R."/>
            <person name="Alverson A.J."/>
        </authorList>
    </citation>
    <scope>NUCLEOTIDE SEQUENCE [LARGE SCALE GENOMIC DNA]</scope>
    <source>
        <strain evidence="7 8">AJA232-27</strain>
    </source>
</reference>